<sequence>MSAWLWEPERINLFLFHPSRSAIREDRPWLQFRMALAVSGDDPAAQAERLAEQLTAGDPIGQGHERGGPGRRGGVADPRSLCGAR</sequence>
<gene>
    <name evidence="1" type="ORF">SLAV_10870</name>
</gene>
<reference evidence="1 2" key="1">
    <citation type="submission" date="2017-11" db="EMBL/GenBank/DDBJ databases">
        <title>Complete genome sequence of Streptomyces lavendulae subsp. lavendulae CCM 3239 (formerly 'Streptomyces aureofaciens CCM 3239'), the producer of the angucycline-type antibiotic auricin.</title>
        <authorList>
            <person name="Busche T."/>
            <person name="Novakova R."/>
            <person name="Al'Dilaimi A."/>
            <person name="Homerova D."/>
            <person name="Feckova L."/>
            <person name="Rezuchova B."/>
            <person name="Mingyar E."/>
            <person name="Csolleiova D."/>
            <person name="Bekeova C."/>
            <person name="Winkler A."/>
            <person name="Sevcikova B."/>
            <person name="Kalinowski J."/>
            <person name="Kormanec J."/>
            <person name="Ruckert C."/>
        </authorList>
    </citation>
    <scope>NUCLEOTIDE SEQUENCE [LARGE SCALE GENOMIC DNA]</scope>
    <source>
        <strain evidence="1 2">CCM 3239</strain>
    </source>
</reference>
<protein>
    <submittedName>
        <fullName evidence="1">Uncharacterized protein</fullName>
    </submittedName>
</protein>
<dbReference type="Proteomes" id="UP000231791">
    <property type="component" value="Chromosome"/>
</dbReference>
<keyword evidence="2" id="KW-1185">Reference proteome</keyword>
<dbReference type="EMBL" id="CP024985">
    <property type="protein sequence ID" value="ATZ24042.1"/>
    <property type="molecule type" value="Genomic_DNA"/>
</dbReference>
<accession>A0A2K8PBC0</accession>
<evidence type="ECO:0000313" key="1">
    <source>
        <dbReference type="EMBL" id="ATZ24042.1"/>
    </source>
</evidence>
<name>A0A2K8PBC0_STRLA</name>
<dbReference type="AlphaFoldDB" id="A0A2K8PBC0"/>
<proteinExistence type="predicted"/>
<dbReference type="GeneID" id="49383235"/>
<dbReference type="OrthoDB" id="3369278at2"/>
<evidence type="ECO:0000313" key="2">
    <source>
        <dbReference type="Proteomes" id="UP000231791"/>
    </source>
</evidence>
<dbReference type="RefSeq" id="WP_051841404.1">
    <property type="nucleotide sequence ID" value="NZ_CP024985.1"/>
</dbReference>
<dbReference type="KEGG" id="slx:SLAV_10870"/>
<organism evidence="1 2">
    <name type="scientific">Streptomyces lavendulae subsp. lavendulae</name>
    <dbReference type="NCBI Taxonomy" id="58340"/>
    <lineage>
        <taxon>Bacteria</taxon>
        <taxon>Bacillati</taxon>
        <taxon>Actinomycetota</taxon>
        <taxon>Actinomycetes</taxon>
        <taxon>Kitasatosporales</taxon>
        <taxon>Streptomycetaceae</taxon>
        <taxon>Streptomyces</taxon>
    </lineage>
</organism>